<organism evidence="1 2">
    <name type="scientific">Fusobacterium necrophorum subsp. funduliforme B35</name>
    <dbReference type="NCBI Taxonomy" id="1226633"/>
    <lineage>
        <taxon>Bacteria</taxon>
        <taxon>Fusobacteriati</taxon>
        <taxon>Fusobacteriota</taxon>
        <taxon>Fusobacteriia</taxon>
        <taxon>Fusobacteriales</taxon>
        <taxon>Fusobacteriaceae</taxon>
        <taxon>Fusobacterium</taxon>
    </lineage>
</organism>
<proteinExistence type="predicted"/>
<protein>
    <submittedName>
        <fullName evidence="1">Uncharacterized protein</fullName>
    </submittedName>
</protein>
<comment type="caution">
    <text evidence="1">The sequence shown here is derived from an EMBL/GenBank/DDBJ whole genome shotgun (WGS) entry which is preliminary data.</text>
</comment>
<evidence type="ECO:0000313" key="1">
    <source>
        <dbReference type="EMBL" id="KID50058.1"/>
    </source>
</evidence>
<evidence type="ECO:0000313" key="2">
    <source>
        <dbReference type="Proteomes" id="UP000031184"/>
    </source>
</evidence>
<dbReference type="AlphaFoldDB" id="A0A0B4E982"/>
<dbReference type="EMBL" id="AUZI01000008">
    <property type="protein sequence ID" value="KID50058.1"/>
    <property type="molecule type" value="Genomic_DNA"/>
</dbReference>
<accession>A0A0B4E982</accession>
<gene>
    <name evidence="1" type="ORF">C095_01245</name>
</gene>
<dbReference type="Proteomes" id="UP000031184">
    <property type="component" value="Unassembled WGS sequence"/>
</dbReference>
<dbReference type="PATRIC" id="fig|1226633.4.peg.245"/>
<name>A0A0B4E982_9FUSO</name>
<sequence>MIQAAMEKFPKEDIQSLEQILEKDHEVREWGKTWGKSS</sequence>
<reference evidence="1 2" key="1">
    <citation type="submission" date="2013-08" db="EMBL/GenBank/DDBJ databases">
        <title>An opportunistic ruminal bacterium that causes liver abscesses in cattle.</title>
        <authorList>
            <person name="Benahmed F.H."/>
            <person name="Rasmussen M."/>
            <person name="Harbottle H."/>
            <person name="Soppet D."/>
            <person name="Nagaraja T.G."/>
            <person name="Davidson M."/>
        </authorList>
    </citation>
    <scope>NUCLEOTIDE SEQUENCE [LARGE SCALE GENOMIC DNA]</scope>
    <source>
        <strain evidence="1 2">B35</strain>
    </source>
</reference>